<dbReference type="RefSeq" id="WP_003615572.1">
    <property type="nucleotide sequence ID" value="NZ_ADVE02000001.1"/>
</dbReference>
<evidence type="ECO:0000313" key="3">
    <source>
        <dbReference type="Proteomes" id="UP000230709"/>
    </source>
</evidence>
<accession>A0A2D2CW75</accession>
<organism evidence="2 3">
    <name type="scientific">Methylosinus trichosporium (strain ATCC 35070 / NCIMB 11131 / UNIQEM 75 / OB3b)</name>
    <dbReference type="NCBI Taxonomy" id="595536"/>
    <lineage>
        <taxon>Bacteria</taxon>
        <taxon>Pseudomonadati</taxon>
        <taxon>Pseudomonadota</taxon>
        <taxon>Alphaproteobacteria</taxon>
        <taxon>Hyphomicrobiales</taxon>
        <taxon>Methylocystaceae</taxon>
        <taxon>Methylosinus</taxon>
    </lineage>
</organism>
<feature type="chain" id="PRO_5013951365" description="DUF192 domain-containing protein" evidence="1">
    <location>
        <begin position="30"/>
        <end position="157"/>
    </location>
</feature>
<dbReference type="PANTHER" id="PTHR37953">
    <property type="entry name" value="UPF0127 PROTEIN MJ1496"/>
    <property type="match status" value="1"/>
</dbReference>
<dbReference type="Pfam" id="PF02643">
    <property type="entry name" value="DUF192"/>
    <property type="match status" value="1"/>
</dbReference>
<dbReference type="PANTHER" id="PTHR37953:SF1">
    <property type="entry name" value="UPF0127 PROTEIN MJ1496"/>
    <property type="match status" value="1"/>
</dbReference>
<dbReference type="Proteomes" id="UP000230709">
    <property type="component" value="Chromosome"/>
</dbReference>
<keyword evidence="3" id="KW-1185">Reference proteome</keyword>
<evidence type="ECO:0008006" key="4">
    <source>
        <dbReference type="Google" id="ProtNLM"/>
    </source>
</evidence>
<dbReference type="EMBL" id="CP023737">
    <property type="protein sequence ID" value="ATQ66909.1"/>
    <property type="molecule type" value="Genomic_DNA"/>
</dbReference>
<dbReference type="InterPro" id="IPR003795">
    <property type="entry name" value="DUF192"/>
</dbReference>
<keyword evidence="1" id="KW-0732">Signal</keyword>
<proteinExistence type="predicted"/>
<dbReference type="Gene3D" id="2.60.120.1140">
    <property type="entry name" value="Protein of unknown function DUF192"/>
    <property type="match status" value="1"/>
</dbReference>
<evidence type="ECO:0000313" key="2">
    <source>
        <dbReference type="EMBL" id="ATQ66909.1"/>
    </source>
</evidence>
<feature type="signal peptide" evidence="1">
    <location>
        <begin position="1"/>
        <end position="29"/>
    </location>
</feature>
<dbReference type="STRING" id="595536.GCA_000178815_00424"/>
<reference evidence="3" key="1">
    <citation type="submission" date="2017-10" db="EMBL/GenBank/DDBJ databases">
        <title>Completed PacBio SMRT sequence of Methylosinus trichosporium OB3b reveals presence of a third large plasmid.</title>
        <authorList>
            <person name="Charles T.C."/>
            <person name="Lynch M.D.J."/>
            <person name="Heil J.R."/>
            <person name="Cheng J."/>
        </authorList>
    </citation>
    <scope>NUCLEOTIDE SEQUENCE [LARGE SCALE GENOMIC DNA]</scope>
    <source>
        <strain evidence="3">OB3b</strain>
    </source>
</reference>
<protein>
    <recommendedName>
        <fullName evidence="4">DUF192 domain-containing protein</fullName>
    </recommendedName>
</protein>
<name>A0A2D2CW75_METT3</name>
<sequence>MPGSLAKGLTRFLLALAALVAMTAGPVTARAAAVEPMEIVTATGAHRLRVEVARTQKEREKGLMFRTSLPEDGGMLFDFHEERPVSMWMRNTPLSLDMVFVGRDGRVVSLALGAEPYSERIISSGAPALAVIELSAGTAKRLSIAVGDEVRHPIFKR</sequence>
<dbReference type="KEGG" id="mtw:CQW49_02625"/>
<dbReference type="InterPro" id="IPR038695">
    <property type="entry name" value="Saro_0823-like_sf"/>
</dbReference>
<gene>
    <name evidence="2" type="ORF">CQW49_02625</name>
</gene>
<dbReference type="AlphaFoldDB" id="A0A2D2CW75"/>
<evidence type="ECO:0000256" key="1">
    <source>
        <dbReference type="SAM" id="SignalP"/>
    </source>
</evidence>